<keyword evidence="5 7" id="KW-1133">Transmembrane helix</keyword>
<reference evidence="9" key="1">
    <citation type="submission" date="2020-01" db="EMBL/GenBank/DDBJ databases">
        <title>Sphingomonas sp. strain CSW-10.</title>
        <authorList>
            <person name="Chen W.-M."/>
        </authorList>
    </citation>
    <scope>NUCLEOTIDE SEQUENCE [LARGE SCALE GENOMIC DNA]</scope>
    <source>
        <strain evidence="9">CCP-1</strain>
    </source>
</reference>
<proteinExistence type="inferred from homology"/>
<keyword evidence="9" id="KW-1185">Reference proteome</keyword>
<dbReference type="SUPFAM" id="SSF103473">
    <property type="entry name" value="MFS general substrate transporter"/>
    <property type="match status" value="1"/>
</dbReference>
<evidence type="ECO:0000256" key="7">
    <source>
        <dbReference type="SAM" id="Phobius"/>
    </source>
</evidence>
<dbReference type="InterPro" id="IPR036259">
    <property type="entry name" value="MFS_trans_sf"/>
</dbReference>
<evidence type="ECO:0000256" key="1">
    <source>
        <dbReference type="ARBA" id="ARBA00004127"/>
    </source>
</evidence>
<feature type="transmembrane region" description="Helical" evidence="7">
    <location>
        <begin position="231"/>
        <end position="253"/>
    </location>
</feature>
<keyword evidence="4 7" id="KW-0812">Transmembrane</keyword>
<dbReference type="InterPro" id="IPR051788">
    <property type="entry name" value="MFS_Transporter"/>
</dbReference>
<keyword evidence="3" id="KW-0813">Transport</keyword>
<gene>
    <name evidence="8" type="ORF">GU920_16680</name>
</gene>
<evidence type="ECO:0000256" key="5">
    <source>
        <dbReference type="ARBA" id="ARBA00022989"/>
    </source>
</evidence>
<accession>A0ABW9Y9A3</accession>
<evidence type="ECO:0000256" key="4">
    <source>
        <dbReference type="ARBA" id="ARBA00022692"/>
    </source>
</evidence>
<feature type="transmembrane region" description="Helical" evidence="7">
    <location>
        <begin position="344"/>
        <end position="364"/>
    </location>
</feature>
<feature type="transmembrane region" description="Helical" evidence="7">
    <location>
        <begin position="80"/>
        <end position="97"/>
    </location>
</feature>
<feature type="transmembrane region" description="Helical" evidence="7">
    <location>
        <begin position="285"/>
        <end position="305"/>
    </location>
</feature>
<dbReference type="PANTHER" id="PTHR23514:SF3">
    <property type="entry name" value="BYPASS OF STOP CODON PROTEIN 6"/>
    <property type="match status" value="1"/>
</dbReference>
<dbReference type="EMBL" id="JAAATW010000004">
    <property type="protein sequence ID" value="NBE09182.1"/>
    <property type="molecule type" value="Genomic_DNA"/>
</dbReference>
<evidence type="ECO:0000256" key="6">
    <source>
        <dbReference type="ARBA" id="ARBA00023136"/>
    </source>
</evidence>
<comment type="similarity">
    <text evidence="2">Belongs to the major facilitator superfamily.</text>
</comment>
<organism evidence="8 9">
    <name type="scientific">Paragemmobacter ruber</name>
    <dbReference type="NCBI Taxonomy" id="1985673"/>
    <lineage>
        <taxon>Bacteria</taxon>
        <taxon>Pseudomonadati</taxon>
        <taxon>Pseudomonadota</taxon>
        <taxon>Alphaproteobacteria</taxon>
        <taxon>Rhodobacterales</taxon>
        <taxon>Paracoccaceae</taxon>
        <taxon>Paragemmobacter</taxon>
    </lineage>
</organism>
<evidence type="ECO:0008006" key="10">
    <source>
        <dbReference type="Google" id="ProtNLM"/>
    </source>
</evidence>
<feature type="transmembrane region" description="Helical" evidence="7">
    <location>
        <begin position="317"/>
        <end position="338"/>
    </location>
</feature>
<evidence type="ECO:0000256" key="3">
    <source>
        <dbReference type="ARBA" id="ARBA00022448"/>
    </source>
</evidence>
<feature type="transmembrane region" description="Helical" evidence="7">
    <location>
        <begin position="103"/>
        <end position="122"/>
    </location>
</feature>
<feature type="transmembrane region" description="Helical" evidence="7">
    <location>
        <begin position="160"/>
        <end position="179"/>
    </location>
</feature>
<name>A0ABW9Y9A3_9RHOB</name>
<evidence type="ECO:0000256" key="2">
    <source>
        <dbReference type="ARBA" id="ARBA00008335"/>
    </source>
</evidence>
<feature type="transmembrane region" description="Helical" evidence="7">
    <location>
        <begin position="200"/>
        <end position="225"/>
    </location>
</feature>
<feature type="transmembrane region" description="Helical" evidence="7">
    <location>
        <begin position="134"/>
        <end position="154"/>
    </location>
</feature>
<evidence type="ECO:0000313" key="8">
    <source>
        <dbReference type="EMBL" id="NBE09182.1"/>
    </source>
</evidence>
<comment type="caution">
    <text evidence="8">The sequence shown here is derived from an EMBL/GenBank/DDBJ whole genome shotgun (WGS) entry which is preliminary data.</text>
</comment>
<feature type="transmembrane region" description="Helical" evidence="7">
    <location>
        <begin position="260"/>
        <end position="279"/>
    </location>
</feature>
<comment type="subcellular location">
    <subcellularLocation>
        <location evidence="1">Endomembrane system</location>
        <topology evidence="1">Multi-pass membrane protein</topology>
    </subcellularLocation>
</comment>
<evidence type="ECO:0000313" key="9">
    <source>
        <dbReference type="Proteomes" id="UP001517376"/>
    </source>
</evidence>
<dbReference type="Proteomes" id="UP001517376">
    <property type="component" value="Unassembled WGS sequence"/>
</dbReference>
<dbReference type="PANTHER" id="PTHR23514">
    <property type="entry name" value="BYPASS OF STOP CODON PROTEIN 6"/>
    <property type="match status" value="1"/>
</dbReference>
<keyword evidence="6 7" id="KW-0472">Membrane</keyword>
<dbReference type="RefSeq" id="WP_161768253.1">
    <property type="nucleotide sequence ID" value="NZ_JAAATW010000004.1"/>
</dbReference>
<protein>
    <recommendedName>
        <fullName evidence="10">MFS transporter</fullName>
    </recommendedName>
</protein>
<dbReference type="Gene3D" id="1.20.1250.20">
    <property type="entry name" value="MFS general substrate transporter like domains"/>
    <property type="match status" value="1"/>
</dbReference>
<feature type="transmembrane region" description="Helical" evidence="7">
    <location>
        <begin position="49"/>
        <end position="68"/>
    </location>
</feature>
<sequence>MPLNALIRTHAALLFAGVTTFTLMGAGQSLYGPALPAFAREFGLTLGQAGWLVSALWIGSALGVAVMFFRGRSITPRHALGAMAVGAALIAAGLGWMPTLVGSVIFGTGYGVSTVVFNPRVLRAFGVKGPSMVSLLNAMFAVGAIAAPLIFVALGSDPHLCFAIVAGLCALIWLAAGTTGRAEEAGAVGASKPYRFRAGLLCFGVVCIGVEACLIGLGPTALIAAGADEATAARALSGFFVAFLIARTVLVFTAHLLPPFGIYAGAMTGAALCATGAILLPAVPFFIAMGAFAGLFFPGFFVTASRIMGDDPRVTPTIIAAGLVGGIASPVLLGQLVAGLGERGFFQVIAGVTVAAAVVSLLLLRRISAEVVRG</sequence>